<organism evidence="1 2">
    <name type="scientific">Pleurodeles waltl</name>
    <name type="common">Iberian ribbed newt</name>
    <dbReference type="NCBI Taxonomy" id="8319"/>
    <lineage>
        <taxon>Eukaryota</taxon>
        <taxon>Metazoa</taxon>
        <taxon>Chordata</taxon>
        <taxon>Craniata</taxon>
        <taxon>Vertebrata</taxon>
        <taxon>Euteleostomi</taxon>
        <taxon>Amphibia</taxon>
        <taxon>Batrachia</taxon>
        <taxon>Caudata</taxon>
        <taxon>Salamandroidea</taxon>
        <taxon>Salamandridae</taxon>
        <taxon>Pleurodelinae</taxon>
        <taxon>Pleurodeles</taxon>
    </lineage>
</organism>
<protein>
    <submittedName>
        <fullName evidence="1">Uncharacterized protein</fullName>
    </submittedName>
</protein>
<dbReference type="EMBL" id="JANPWB010000016">
    <property type="protein sequence ID" value="KAJ1082995.1"/>
    <property type="molecule type" value="Genomic_DNA"/>
</dbReference>
<dbReference type="AlphaFoldDB" id="A0AAV7KUR9"/>
<accession>A0AAV7KUR9</accession>
<evidence type="ECO:0000313" key="2">
    <source>
        <dbReference type="Proteomes" id="UP001066276"/>
    </source>
</evidence>
<name>A0AAV7KUR9_PLEWA</name>
<sequence>MGALEDFVVRLFHHVSPALKEQNIVFDRTHRAGRPARTPGQAQDILTCLHYYKQQVIMATVRDTASIEFKGHQIGLFQDLLMIMLQRTLIRDQFIVIAARQNAAGSNKRQQLEDDIRVQEVAHRQTWSLATMRQLTAHQKQLRALDEDKAVYALLRTKQKFYAGKNRAGCLLAHRLRTQARERRVAELWLPDGTLICQEELIHQQFERFYSDLYPTKEIDHKGMEDCLDSAPVAQLPPVDSAT</sequence>
<dbReference type="Gene3D" id="3.30.70.1820">
    <property type="entry name" value="L1 transposable element, RRM domain"/>
    <property type="match status" value="1"/>
</dbReference>
<keyword evidence="2" id="KW-1185">Reference proteome</keyword>
<evidence type="ECO:0000313" key="1">
    <source>
        <dbReference type="EMBL" id="KAJ1082995.1"/>
    </source>
</evidence>
<dbReference type="Proteomes" id="UP001066276">
    <property type="component" value="Chromosome 12"/>
</dbReference>
<gene>
    <name evidence="1" type="ORF">NDU88_003156</name>
</gene>
<proteinExistence type="predicted"/>
<reference evidence="1" key="1">
    <citation type="journal article" date="2022" name="bioRxiv">
        <title>Sequencing and chromosome-scale assembly of the giantPleurodeles waltlgenome.</title>
        <authorList>
            <person name="Brown T."/>
            <person name="Elewa A."/>
            <person name="Iarovenko S."/>
            <person name="Subramanian E."/>
            <person name="Araus A.J."/>
            <person name="Petzold A."/>
            <person name="Susuki M."/>
            <person name="Suzuki K.-i.T."/>
            <person name="Hayashi T."/>
            <person name="Toyoda A."/>
            <person name="Oliveira C."/>
            <person name="Osipova E."/>
            <person name="Leigh N.D."/>
            <person name="Simon A."/>
            <person name="Yun M.H."/>
        </authorList>
    </citation>
    <scope>NUCLEOTIDE SEQUENCE</scope>
    <source>
        <strain evidence="1">20211129_DDA</strain>
        <tissue evidence="1">Liver</tissue>
    </source>
</reference>
<comment type="caution">
    <text evidence="1">The sequence shown here is derived from an EMBL/GenBank/DDBJ whole genome shotgun (WGS) entry which is preliminary data.</text>
</comment>